<evidence type="ECO:0000313" key="1">
    <source>
        <dbReference type="EMBL" id="KAF1941833.1"/>
    </source>
</evidence>
<reference evidence="1" key="1">
    <citation type="journal article" date="2020" name="Stud. Mycol.">
        <title>101 Dothideomycetes genomes: a test case for predicting lifestyles and emergence of pathogens.</title>
        <authorList>
            <person name="Haridas S."/>
            <person name="Albert R."/>
            <person name="Binder M."/>
            <person name="Bloem J."/>
            <person name="Labutti K."/>
            <person name="Salamov A."/>
            <person name="Andreopoulos B."/>
            <person name="Baker S."/>
            <person name="Barry K."/>
            <person name="Bills G."/>
            <person name="Bluhm B."/>
            <person name="Cannon C."/>
            <person name="Castanera R."/>
            <person name="Culley D."/>
            <person name="Daum C."/>
            <person name="Ezra D."/>
            <person name="Gonzalez J."/>
            <person name="Henrissat B."/>
            <person name="Kuo A."/>
            <person name="Liang C."/>
            <person name="Lipzen A."/>
            <person name="Lutzoni F."/>
            <person name="Magnuson J."/>
            <person name="Mondo S."/>
            <person name="Nolan M."/>
            <person name="Ohm R."/>
            <person name="Pangilinan J."/>
            <person name="Park H.-J."/>
            <person name="Ramirez L."/>
            <person name="Alfaro M."/>
            <person name="Sun H."/>
            <person name="Tritt A."/>
            <person name="Yoshinaga Y."/>
            <person name="Zwiers L.-H."/>
            <person name="Turgeon B."/>
            <person name="Goodwin S."/>
            <person name="Spatafora J."/>
            <person name="Crous P."/>
            <person name="Grigoriev I."/>
        </authorList>
    </citation>
    <scope>NUCLEOTIDE SEQUENCE</scope>
    <source>
        <strain evidence="1">CBS 161.51</strain>
    </source>
</reference>
<dbReference type="AlphaFoldDB" id="A0A6A5SNT8"/>
<dbReference type="EMBL" id="ML976042">
    <property type="protein sequence ID" value="KAF1941833.1"/>
    <property type="molecule type" value="Genomic_DNA"/>
</dbReference>
<keyword evidence="2" id="KW-1185">Reference proteome</keyword>
<protein>
    <submittedName>
        <fullName evidence="1">Uncharacterized protein</fullName>
    </submittedName>
</protein>
<dbReference type="Proteomes" id="UP000800038">
    <property type="component" value="Unassembled WGS sequence"/>
</dbReference>
<sequence>MRMHIRLRSFQAYKDCQPTRCQSADRNLFSHLYSACTRAAVEWKTGRQAEEGTILIRDPRSGNDYENPCSDRLVEVSYDYAESGMRSENIRIGTQRLSKLNSCFLFGDDGRRSMASKSLAVAPQPSTRSHNFVRARVAQKLRRELRHWTVSSRQACLLIKRTAK</sequence>
<proteinExistence type="predicted"/>
<name>A0A6A5SNT8_9PLEO</name>
<evidence type="ECO:0000313" key="2">
    <source>
        <dbReference type="Proteomes" id="UP000800038"/>
    </source>
</evidence>
<organism evidence="1 2">
    <name type="scientific">Clathrospora elynae</name>
    <dbReference type="NCBI Taxonomy" id="706981"/>
    <lineage>
        <taxon>Eukaryota</taxon>
        <taxon>Fungi</taxon>
        <taxon>Dikarya</taxon>
        <taxon>Ascomycota</taxon>
        <taxon>Pezizomycotina</taxon>
        <taxon>Dothideomycetes</taxon>
        <taxon>Pleosporomycetidae</taxon>
        <taxon>Pleosporales</taxon>
        <taxon>Diademaceae</taxon>
        <taxon>Clathrospora</taxon>
    </lineage>
</organism>
<gene>
    <name evidence="1" type="ORF">EJ02DRAFT_190105</name>
</gene>
<accession>A0A6A5SNT8</accession>